<evidence type="ECO:0000313" key="3">
    <source>
        <dbReference type="Proteomes" id="UP000186720"/>
    </source>
</evidence>
<comment type="caution">
    <text evidence="2">The sequence shown here is derived from an EMBL/GenBank/DDBJ whole genome shotgun (WGS) entry which is preliminary data.</text>
</comment>
<accession>A0A1Q6A1X6</accession>
<evidence type="ECO:0000256" key="1">
    <source>
        <dbReference type="SAM" id="Phobius"/>
    </source>
</evidence>
<evidence type="ECO:0008006" key="4">
    <source>
        <dbReference type="Google" id="ProtNLM"/>
    </source>
</evidence>
<keyword evidence="1" id="KW-0812">Transmembrane</keyword>
<dbReference type="STRING" id="1302689.RG47T_3436"/>
<sequence>MTKNEQKDEDNSRKPVNSYIKYSSIGFQMIATIGITTFIGYKIDASMHHQTQWVTAVLALIGVFISLYLVINSLKD</sequence>
<evidence type="ECO:0000313" key="2">
    <source>
        <dbReference type="EMBL" id="OKS87972.1"/>
    </source>
</evidence>
<feature type="transmembrane region" description="Helical" evidence="1">
    <location>
        <begin position="20"/>
        <end position="41"/>
    </location>
</feature>
<dbReference type="OrthoDB" id="9798708at2"/>
<dbReference type="EMBL" id="MPPL01000001">
    <property type="protein sequence ID" value="OKS87972.1"/>
    <property type="molecule type" value="Genomic_DNA"/>
</dbReference>
<dbReference type="RefSeq" id="WP_074490501.1">
    <property type="nucleotide sequence ID" value="NZ_FPAM01000020.1"/>
</dbReference>
<keyword evidence="3" id="KW-1185">Reference proteome</keyword>
<reference evidence="2 3" key="1">
    <citation type="submission" date="2016-11" db="EMBL/GenBank/DDBJ databases">
        <title>Whole Genome Sequencing of Mucilaginibacter polytrichastri RG4-7(T) isolated from the moss sample.</title>
        <authorList>
            <person name="Li Y."/>
        </authorList>
    </citation>
    <scope>NUCLEOTIDE SEQUENCE [LARGE SCALE GENOMIC DNA]</scope>
    <source>
        <strain evidence="2 3">RG4-7</strain>
    </source>
</reference>
<feature type="transmembrane region" description="Helical" evidence="1">
    <location>
        <begin position="53"/>
        <end position="71"/>
    </location>
</feature>
<dbReference type="Pfam" id="PF09527">
    <property type="entry name" value="ATPase_gene1"/>
    <property type="match status" value="1"/>
</dbReference>
<organism evidence="2 3">
    <name type="scientific">Mucilaginibacter polytrichastri</name>
    <dbReference type="NCBI Taxonomy" id="1302689"/>
    <lineage>
        <taxon>Bacteria</taxon>
        <taxon>Pseudomonadati</taxon>
        <taxon>Bacteroidota</taxon>
        <taxon>Sphingobacteriia</taxon>
        <taxon>Sphingobacteriales</taxon>
        <taxon>Sphingobacteriaceae</taxon>
        <taxon>Mucilaginibacter</taxon>
    </lineage>
</organism>
<dbReference type="Proteomes" id="UP000186720">
    <property type="component" value="Unassembled WGS sequence"/>
</dbReference>
<protein>
    <recommendedName>
        <fullName evidence="4">F0F1-ATPase subunit</fullName>
    </recommendedName>
</protein>
<proteinExistence type="predicted"/>
<dbReference type="AlphaFoldDB" id="A0A1Q6A1X6"/>
<keyword evidence="1" id="KW-1133">Transmembrane helix</keyword>
<dbReference type="InterPro" id="IPR032820">
    <property type="entry name" value="ATPase_put"/>
</dbReference>
<gene>
    <name evidence="2" type="ORF">RG47T_3436</name>
</gene>
<name>A0A1Q6A1X6_9SPHI</name>
<keyword evidence="1" id="KW-0472">Membrane</keyword>